<keyword evidence="1" id="KW-0227">DNA damage</keyword>
<dbReference type="InterPro" id="IPR036217">
    <property type="entry name" value="MethylDNA_cys_MeTrfase_DNAb"/>
</dbReference>
<protein>
    <submittedName>
        <fullName evidence="3">MGMT family protein</fullName>
    </submittedName>
</protein>
<evidence type="ECO:0000256" key="1">
    <source>
        <dbReference type="ARBA" id="ARBA00022763"/>
    </source>
</evidence>
<dbReference type="Proteomes" id="UP001500984">
    <property type="component" value="Unassembled WGS sequence"/>
</dbReference>
<proteinExistence type="predicted"/>
<dbReference type="SUPFAM" id="SSF46767">
    <property type="entry name" value="Methylated DNA-protein cysteine methyltransferase, C-terminal domain"/>
    <property type="match status" value="1"/>
</dbReference>
<evidence type="ECO:0000313" key="4">
    <source>
        <dbReference type="Proteomes" id="UP001500984"/>
    </source>
</evidence>
<keyword evidence="4" id="KW-1185">Reference proteome</keyword>
<dbReference type="EMBL" id="BAAAPZ010000002">
    <property type="protein sequence ID" value="GAA2088239.1"/>
    <property type="molecule type" value="Genomic_DNA"/>
</dbReference>
<organism evidence="3 4">
    <name type="scientific">Brevibacterium salitolerans</name>
    <dbReference type="NCBI Taxonomy" id="1403566"/>
    <lineage>
        <taxon>Bacteria</taxon>
        <taxon>Bacillati</taxon>
        <taxon>Actinomycetota</taxon>
        <taxon>Actinomycetes</taxon>
        <taxon>Micrococcales</taxon>
        <taxon>Brevibacteriaceae</taxon>
        <taxon>Brevibacterium</taxon>
    </lineage>
</organism>
<sequence length="127" mass="13453">MDELALERTLRAVECIPAGQVAAYGDVGRAAGTSARFAARVLSLYGSTVTWWRVPNARGEMPPALAVRALPHWREEGTPLVGTDAGTGADRSQPRVDMRSARVDLPAFAASVEAALADLPEEDPDAP</sequence>
<dbReference type="InterPro" id="IPR036388">
    <property type="entry name" value="WH-like_DNA-bd_sf"/>
</dbReference>
<dbReference type="Gene3D" id="1.10.10.10">
    <property type="entry name" value="Winged helix-like DNA-binding domain superfamily/Winged helix DNA-binding domain"/>
    <property type="match status" value="1"/>
</dbReference>
<dbReference type="InterPro" id="IPR014048">
    <property type="entry name" value="MethylDNA_cys_MeTrfase_DNA-bd"/>
</dbReference>
<accession>A0ABN2WAZ8</accession>
<reference evidence="3 4" key="1">
    <citation type="journal article" date="2019" name="Int. J. Syst. Evol. Microbiol.">
        <title>The Global Catalogue of Microorganisms (GCM) 10K type strain sequencing project: providing services to taxonomists for standard genome sequencing and annotation.</title>
        <authorList>
            <consortium name="The Broad Institute Genomics Platform"/>
            <consortium name="The Broad Institute Genome Sequencing Center for Infectious Disease"/>
            <person name="Wu L."/>
            <person name="Ma J."/>
        </authorList>
    </citation>
    <scope>NUCLEOTIDE SEQUENCE [LARGE SCALE GENOMIC DNA]</scope>
    <source>
        <strain evidence="3 4">JCM 15900</strain>
    </source>
</reference>
<name>A0ABN2WAZ8_9MICO</name>
<comment type="caution">
    <text evidence="3">The sequence shown here is derived from an EMBL/GenBank/DDBJ whole genome shotgun (WGS) entry which is preliminary data.</text>
</comment>
<gene>
    <name evidence="3" type="ORF">GCM10009823_03180</name>
</gene>
<feature type="domain" description="Methylated-DNA-[protein]-cysteine S-methyltransferase DNA binding" evidence="2">
    <location>
        <begin position="8"/>
        <end position="61"/>
    </location>
</feature>
<dbReference type="Pfam" id="PF01035">
    <property type="entry name" value="DNA_binding_1"/>
    <property type="match status" value="1"/>
</dbReference>
<dbReference type="RefSeq" id="WP_344334599.1">
    <property type="nucleotide sequence ID" value="NZ_BAAAPZ010000002.1"/>
</dbReference>
<evidence type="ECO:0000259" key="2">
    <source>
        <dbReference type="Pfam" id="PF01035"/>
    </source>
</evidence>
<evidence type="ECO:0000313" key="3">
    <source>
        <dbReference type="EMBL" id="GAA2088239.1"/>
    </source>
</evidence>